<sequence length="432" mass="49021">MASERVLVGPYEVLVWPDRLGSVGVARHDVTFEQFPVKTESVTSLSHEARILHTVSGGIGMPLLHWFGAVDGTDIMVIDSYGSCLEETFCQSGRYFSLQMLLCLAEQLLSRVEFIHSRNIIHGNLSPWSFALGSLDWQNRQVFLVDFNTVVASKTTAHGDLYAIAQILSYFYRGGDSWEKHQQKPRCGIDKESPPVLIDFFREISLCKEKSPNYDDLKDIFRAALQDMATQLAIALDLKGPRNITSELLPKIEVFQAMTSGSLFDTLNLKLSQAGQGMEKPIATLPRRNLLGLLELFDDILRIYMVLLLRDRLSCQKVPQVLRAYHLPNKLWRDLYWFLNSIGDEGDGLSNSFKCAFTERAYKYISTLYESFPCYQPYWTELLLALACRMHGLGSEYDKLVWTQNVFYWKGQIKGAKAQCEVSKISVSGSSF</sequence>
<accession>A0A5N6TQU8</accession>
<proteinExistence type="predicted"/>
<name>A0A5N6TQU8_ASPAV</name>
<dbReference type="OrthoDB" id="4496730at2759"/>
<dbReference type="Proteomes" id="UP000325780">
    <property type="component" value="Unassembled WGS sequence"/>
</dbReference>
<dbReference type="AlphaFoldDB" id="A0A5N6TQU8"/>
<dbReference type="InterPro" id="IPR011009">
    <property type="entry name" value="Kinase-like_dom_sf"/>
</dbReference>
<dbReference type="Gene3D" id="3.30.200.20">
    <property type="entry name" value="Phosphorylase Kinase, domain 1"/>
    <property type="match status" value="1"/>
</dbReference>
<dbReference type="EMBL" id="ML742158">
    <property type="protein sequence ID" value="KAE8148509.1"/>
    <property type="molecule type" value="Genomic_DNA"/>
</dbReference>
<dbReference type="InterPro" id="IPR050235">
    <property type="entry name" value="CK1_Ser-Thr_kinase"/>
</dbReference>
<keyword evidence="1" id="KW-0808">Transferase</keyword>
<protein>
    <submittedName>
        <fullName evidence="1">Kinase-like domain-containing protein</fullName>
    </submittedName>
</protein>
<keyword evidence="2" id="KW-1185">Reference proteome</keyword>
<gene>
    <name evidence="1" type="ORF">BDV25DRAFT_141743</name>
</gene>
<evidence type="ECO:0000313" key="1">
    <source>
        <dbReference type="EMBL" id="KAE8148509.1"/>
    </source>
</evidence>
<reference evidence="1 2" key="1">
    <citation type="submission" date="2019-04" db="EMBL/GenBank/DDBJ databases">
        <title>Friends and foes A comparative genomics study of 23 Aspergillus species from section Flavi.</title>
        <authorList>
            <consortium name="DOE Joint Genome Institute"/>
            <person name="Kjaerbolling I."/>
            <person name="Vesth T."/>
            <person name="Frisvad J.C."/>
            <person name="Nybo J.L."/>
            <person name="Theobald S."/>
            <person name="Kildgaard S."/>
            <person name="Isbrandt T."/>
            <person name="Kuo A."/>
            <person name="Sato A."/>
            <person name="Lyhne E.K."/>
            <person name="Kogle M.E."/>
            <person name="Wiebenga A."/>
            <person name="Kun R.S."/>
            <person name="Lubbers R.J."/>
            <person name="Makela M.R."/>
            <person name="Barry K."/>
            <person name="Chovatia M."/>
            <person name="Clum A."/>
            <person name="Daum C."/>
            <person name="Haridas S."/>
            <person name="He G."/>
            <person name="LaButti K."/>
            <person name="Lipzen A."/>
            <person name="Mondo S."/>
            <person name="Riley R."/>
            <person name="Salamov A."/>
            <person name="Simmons B.A."/>
            <person name="Magnuson J.K."/>
            <person name="Henrissat B."/>
            <person name="Mortensen U.H."/>
            <person name="Larsen T.O."/>
            <person name="Devries R.P."/>
            <person name="Grigoriev I.V."/>
            <person name="Machida M."/>
            <person name="Baker S.E."/>
            <person name="Andersen M.R."/>
        </authorList>
    </citation>
    <scope>NUCLEOTIDE SEQUENCE [LARGE SCALE GENOMIC DNA]</scope>
    <source>
        <strain evidence="1 2">IBT 18842</strain>
    </source>
</reference>
<keyword evidence="1" id="KW-0418">Kinase</keyword>
<dbReference type="Gene3D" id="1.10.510.10">
    <property type="entry name" value="Transferase(Phosphotransferase) domain 1"/>
    <property type="match status" value="1"/>
</dbReference>
<organism evidence="1 2">
    <name type="scientific">Aspergillus avenaceus</name>
    <dbReference type="NCBI Taxonomy" id="36643"/>
    <lineage>
        <taxon>Eukaryota</taxon>
        <taxon>Fungi</taxon>
        <taxon>Dikarya</taxon>
        <taxon>Ascomycota</taxon>
        <taxon>Pezizomycotina</taxon>
        <taxon>Eurotiomycetes</taxon>
        <taxon>Eurotiomycetidae</taxon>
        <taxon>Eurotiales</taxon>
        <taxon>Aspergillaceae</taxon>
        <taxon>Aspergillus</taxon>
        <taxon>Aspergillus subgen. Circumdati</taxon>
    </lineage>
</organism>
<dbReference type="SUPFAM" id="SSF56112">
    <property type="entry name" value="Protein kinase-like (PK-like)"/>
    <property type="match status" value="1"/>
</dbReference>
<dbReference type="GO" id="GO:0016301">
    <property type="term" value="F:kinase activity"/>
    <property type="evidence" value="ECO:0007669"/>
    <property type="project" value="UniProtKB-KW"/>
</dbReference>
<dbReference type="PANTHER" id="PTHR11909">
    <property type="entry name" value="CASEIN KINASE-RELATED"/>
    <property type="match status" value="1"/>
</dbReference>
<evidence type="ECO:0000313" key="2">
    <source>
        <dbReference type="Proteomes" id="UP000325780"/>
    </source>
</evidence>